<dbReference type="SUPFAM" id="SSF56784">
    <property type="entry name" value="HAD-like"/>
    <property type="match status" value="1"/>
</dbReference>
<dbReference type="NCBIfam" id="TIGR01509">
    <property type="entry name" value="HAD-SF-IA-v3"/>
    <property type="match status" value="1"/>
</dbReference>
<dbReference type="InterPro" id="IPR006439">
    <property type="entry name" value="HAD-SF_hydro_IA"/>
</dbReference>
<name>A0A645C1E7_9ZZZZ</name>
<dbReference type="PANTHER" id="PTHR43434">
    <property type="entry name" value="PHOSPHOGLYCOLATE PHOSPHATASE"/>
    <property type="match status" value="1"/>
</dbReference>
<accession>A0A645C1E7</accession>
<dbReference type="GO" id="GO:0006281">
    <property type="term" value="P:DNA repair"/>
    <property type="evidence" value="ECO:0007669"/>
    <property type="project" value="TreeGrafter"/>
</dbReference>
<dbReference type="InterPro" id="IPR050155">
    <property type="entry name" value="HAD-like_hydrolase_sf"/>
</dbReference>
<dbReference type="InterPro" id="IPR036412">
    <property type="entry name" value="HAD-like_sf"/>
</dbReference>
<dbReference type="AlphaFoldDB" id="A0A645C1E7"/>
<dbReference type="CDD" id="cd07505">
    <property type="entry name" value="HAD_BPGM-like"/>
    <property type="match status" value="1"/>
</dbReference>
<dbReference type="InterPro" id="IPR023198">
    <property type="entry name" value="PGP-like_dom2"/>
</dbReference>
<protein>
    <submittedName>
        <fullName evidence="1">Phosphoglycolate phosphatase</fullName>
        <ecNumber evidence="1">3.1.3.18</ecNumber>
    </submittedName>
</protein>
<gene>
    <name evidence="1" type="primary">gph_57</name>
    <name evidence="1" type="ORF">SDC9_118110</name>
</gene>
<dbReference type="Pfam" id="PF13419">
    <property type="entry name" value="HAD_2"/>
    <property type="match status" value="1"/>
</dbReference>
<dbReference type="GO" id="GO:0008967">
    <property type="term" value="F:phosphoglycolate phosphatase activity"/>
    <property type="evidence" value="ECO:0007669"/>
    <property type="project" value="UniProtKB-EC"/>
</dbReference>
<dbReference type="InterPro" id="IPR041492">
    <property type="entry name" value="HAD_2"/>
</dbReference>
<sequence length="246" mass="27985">MLASQVQDSRVKTTIKERALLKYFFYDMDDTLIKTRKNWLGAIQEYLSLQDISWENEDLTRYLGKNCRDICLEILSGWGYIEPGEIERHAGILRQCLLNQFEQGVALEIPGASLFLETMTRNVEQYVVSGSPLQVVTKVIKEMGWSRFIDGFLSSESVEKGKPDPRIYDGLRRKLNAKKEECLIFEDSPAGIEAARRAGIRCIGINVRLPIGESDPPICKVPNFQALLIDDTLQRLVGSELRQKTL</sequence>
<dbReference type="EMBL" id="VSSQ01023929">
    <property type="protein sequence ID" value="MPM71147.1"/>
    <property type="molecule type" value="Genomic_DNA"/>
</dbReference>
<dbReference type="PANTHER" id="PTHR43434:SF3">
    <property type="entry name" value="GMP_IMP NUCLEOTIDASE YRFG"/>
    <property type="match status" value="1"/>
</dbReference>
<dbReference type="Gene3D" id="3.40.50.1000">
    <property type="entry name" value="HAD superfamily/HAD-like"/>
    <property type="match status" value="1"/>
</dbReference>
<dbReference type="Gene3D" id="1.10.150.240">
    <property type="entry name" value="Putative phosphatase, domain 2"/>
    <property type="match status" value="1"/>
</dbReference>
<dbReference type="GO" id="GO:0005829">
    <property type="term" value="C:cytosol"/>
    <property type="evidence" value="ECO:0007669"/>
    <property type="project" value="TreeGrafter"/>
</dbReference>
<dbReference type="SFLD" id="SFLDS00003">
    <property type="entry name" value="Haloacid_Dehalogenase"/>
    <property type="match status" value="1"/>
</dbReference>
<dbReference type="SFLD" id="SFLDG01129">
    <property type="entry name" value="C1.5:_HAD__Beta-PGM__Phosphata"/>
    <property type="match status" value="1"/>
</dbReference>
<dbReference type="EC" id="3.1.3.18" evidence="1"/>
<keyword evidence="1" id="KW-0378">Hydrolase</keyword>
<proteinExistence type="predicted"/>
<dbReference type="InterPro" id="IPR023214">
    <property type="entry name" value="HAD_sf"/>
</dbReference>
<organism evidence="1">
    <name type="scientific">bioreactor metagenome</name>
    <dbReference type="NCBI Taxonomy" id="1076179"/>
    <lineage>
        <taxon>unclassified sequences</taxon>
        <taxon>metagenomes</taxon>
        <taxon>ecological metagenomes</taxon>
    </lineage>
</organism>
<reference evidence="1" key="1">
    <citation type="submission" date="2019-08" db="EMBL/GenBank/DDBJ databases">
        <authorList>
            <person name="Kucharzyk K."/>
            <person name="Murdoch R.W."/>
            <person name="Higgins S."/>
            <person name="Loffler F."/>
        </authorList>
    </citation>
    <scope>NUCLEOTIDE SEQUENCE</scope>
</reference>
<comment type="caution">
    <text evidence="1">The sequence shown here is derived from an EMBL/GenBank/DDBJ whole genome shotgun (WGS) entry which is preliminary data.</text>
</comment>
<evidence type="ECO:0000313" key="1">
    <source>
        <dbReference type="EMBL" id="MPM71147.1"/>
    </source>
</evidence>